<dbReference type="InterPro" id="IPR006091">
    <property type="entry name" value="Acyl-CoA_Oxase/DH_mid-dom"/>
</dbReference>
<feature type="domain" description="Acyl-CoA dehydrogenase/oxidase N-terminal" evidence="9">
    <location>
        <begin position="64"/>
        <end position="141"/>
    </location>
</feature>
<evidence type="ECO:0000313" key="10">
    <source>
        <dbReference type="EMBL" id="MFD2485508.1"/>
    </source>
</evidence>
<proteinExistence type="inferred from homology"/>
<evidence type="ECO:0000256" key="5">
    <source>
        <dbReference type="ARBA" id="ARBA00023002"/>
    </source>
</evidence>
<evidence type="ECO:0000256" key="2">
    <source>
        <dbReference type="ARBA" id="ARBA00009347"/>
    </source>
</evidence>
<dbReference type="Proteomes" id="UP001597542">
    <property type="component" value="Unassembled WGS sequence"/>
</dbReference>
<dbReference type="PANTHER" id="PTHR43292">
    <property type="entry name" value="ACYL-COA DEHYDROGENASE"/>
    <property type="match status" value="1"/>
</dbReference>
<evidence type="ECO:0000259" key="9">
    <source>
        <dbReference type="Pfam" id="PF02771"/>
    </source>
</evidence>
<dbReference type="InterPro" id="IPR009100">
    <property type="entry name" value="AcylCoA_DH/oxidase_NM_dom_sf"/>
</dbReference>
<dbReference type="Gene3D" id="2.40.110.10">
    <property type="entry name" value="Butyryl-CoA Dehydrogenase, subunit A, domain 2"/>
    <property type="match status" value="1"/>
</dbReference>
<gene>
    <name evidence="10" type="ORF">ACFSUT_34910</name>
</gene>
<protein>
    <submittedName>
        <fullName evidence="10">Acyl-CoA dehydrogenase family protein</fullName>
    </submittedName>
</protein>
<dbReference type="InterPro" id="IPR037069">
    <property type="entry name" value="AcylCoA_DH/ox_N_sf"/>
</dbReference>
<evidence type="ECO:0000259" key="8">
    <source>
        <dbReference type="Pfam" id="PF02770"/>
    </source>
</evidence>
<keyword evidence="11" id="KW-1185">Reference proteome</keyword>
<dbReference type="InterPro" id="IPR013786">
    <property type="entry name" value="AcylCoA_DH/ox_N"/>
</dbReference>
<evidence type="ECO:0000256" key="4">
    <source>
        <dbReference type="ARBA" id="ARBA00022827"/>
    </source>
</evidence>
<dbReference type="Gene3D" id="1.10.540.10">
    <property type="entry name" value="Acyl-CoA dehydrogenase/oxidase, N-terminal domain"/>
    <property type="match status" value="1"/>
</dbReference>
<dbReference type="SUPFAM" id="SSF56645">
    <property type="entry name" value="Acyl-CoA dehydrogenase NM domain-like"/>
    <property type="match status" value="1"/>
</dbReference>
<evidence type="ECO:0000256" key="1">
    <source>
        <dbReference type="ARBA" id="ARBA00001974"/>
    </source>
</evidence>
<keyword evidence="4 6" id="KW-0274">FAD</keyword>
<dbReference type="InterPro" id="IPR009075">
    <property type="entry name" value="AcylCo_DH/oxidase_C"/>
</dbReference>
<dbReference type="PANTHER" id="PTHR43292:SF3">
    <property type="entry name" value="ACYL-COA DEHYDROGENASE FADE29"/>
    <property type="match status" value="1"/>
</dbReference>
<comment type="cofactor">
    <cofactor evidence="1 6">
        <name>FAD</name>
        <dbReference type="ChEBI" id="CHEBI:57692"/>
    </cofactor>
</comment>
<evidence type="ECO:0000313" key="11">
    <source>
        <dbReference type="Proteomes" id="UP001597542"/>
    </source>
</evidence>
<dbReference type="Pfam" id="PF00441">
    <property type="entry name" value="Acyl-CoA_dh_1"/>
    <property type="match status" value="1"/>
</dbReference>
<dbReference type="Pfam" id="PF02771">
    <property type="entry name" value="Acyl-CoA_dh_N"/>
    <property type="match status" value="1"/>
</dbReference>
<organism evidence="10 11">
    <name type="scientific">Amycolatopsis albidoflavus</name>
    <dbReference type="NCBI Taxonomy" id="102226"/>
    <lineage>
        <taxon>Bacteria</taxon>
        <taxon>Bacillati</taxon>
        <taxon>Actinomycetota</taxon>
        <taxon>Actinomycetes</taxon>
        <taxon>Pseudonocardiales</taxon>
        <taxon>Pseudonocardiaceae</taxon>
        <taxon>Amycolatopsis</taxon>
    </lineage>
</organism>
<feature type="domain" description="Acyl-CoA dehydrogenase/oxidase C-terminal" evidence="7">
    <location>
        <begin position="251"/>
        <end position="403"/>
    </location>
</feature>
<dbReference type="SUPFAM" id="SSF47203">
    <property type="entry name" value="Acyl-CoA dehydrogenase C-terminal domain-like"/>
    <property type="match status" value="1"/>
</dbReference>
<comment type="similarity">
    <text evidence="2 6">Belongs to the acyl-CoA dehydrogenase family.</text>
</comment>
<name>A0ABW5I8B2_9PSEU</name>
<dbReference type="InterPro" id="IPR036250">
    <property type="entry name" value="AcylCo_DH-like_C"/>
</dbReference>
<sequence>MHWADSEQDAAFRDEVRAFVRGSFPAGYEPDPAGENSLEPEDALGYEWSADRVSPDPVRRGHARAWAAALAGRGWVAPRLPEKYGGAGCSPMQELILQEELMRAGVPTVNGIAAFLFAPTLLACGTEEQRAAHLPGIARGEVTWAQGFSEPDAGSDLASVRTRAVRRGGEYVLNGQKVWTSLAQYADWLFVLVRTDPEAPKHRGLTMLLVDAGSPGVAIRPIRDIRGAEPFNEMFFTDVRVPAENLVGAENEGWRVAMTALGFERAGIGATIKYERVLAQLVEYLRSGHAASFVRDDVAVLRREIAKRYLETRVLHNLARYSVSKQEAGEVPGYEASASLLFGAELNQRLARTGASAFGPFANLWQRGEAPLGALFTHLRFDSVAATFIGGAAEIQRQIIACRGLGLPR</sequence>
<comment type="caution">
    <text evidence="10">The sequence shown here is derived from an EMBL/GenBank/DDBJ whole genome shotgun (WGS) entry which is preliminary data.</text>
</comment>
<evidence type="ECO:0000256" key="6">
    <source>
        <dbReference type="RuleBase" id="RU362125"/>
    </source>
</evidence>
<dbReference type="EMBL" id="JBHUKQ010000016">
    <property type="protein sequence ID" value="MFD2485508.1"/>
    <property type="molecule type" value="Genomic_DNA"/>
</dbReference>
<keyword evidence="5 6" id="KW-0560">Oxidoreductase</keyword>
<feature type="domain" description="Acyl-CoA oxidase/dehydrogenase middle" evidence="8">
    <location>
        <begin position="145"/>
        <end position="239"/>
    </location>
</feature>
<keyword evidence="3 6" id="KW-0285">Flavoprotein</keyword>
<dbReference type="InterPro" id="IPR052161">
    <property type="entry name" value="Mycobact_Acyl-CoA_DH"/>
</dbReference>
<reference evidence="11" key="1">
    <citation type="journal article" date="2019" name="Int. J. Syst. Evol. Microbiol.">
        <title>The Global Catalogue of Microorganisms (GCM) 10K type strain sequencing project: providing services to taxonomists for standard genome sequencing and annotation.</title>
        <authorList>
            <consortium name="The Broad Institute Genomics Platform"/>
            <consortium name="The Broad Institute Genome Sequencing Center for Infectious Disease"/>
            <person name="Wu L."/>
            <person name="Ma J."/>
        </authorList>
    </citation>
    <scope>NUCLEOTIDE SEQUENCE [LARGE SCALE GENOMIC DNA]</scope>
    <source>
        <strain evidence="11">CGMCC 4.7638</strain>
    </source>
</reference>
<evidence type="ECO:0000256" key="3">
    <source>
        <dbReference type="ARBA" id="ARBA00022630"/>
    </source>
</evidence>
<accession>A0ABW5I8B2</accession>
<dbReference type="RefSeq" id="WP_344278369.1">
    <property type="nucleotide sequence ID" value="NZ_BAAAHV010000015.1"/>
</dbReference>
<dbReference type="Pfam" id="PF02770">
    <property type="entry name" value="Acyl-CoA_dh_M"/>
    <property type="match status" value="1"/>
</dbReference>
<dbReference type="InterPro" id="IPR046373">
    <property type="entry name" value="Acyl-CoA_Oxase/DH_mid-dom_sf"/>
</dbReference>
<evidence type="ECO:0000259" key="7">
    <source>
        <dbReference type="Pfam" id="PF00441"/>
    </source>
</evidence>
<dbReference type="Gene3D" id="1.20.140.10">
    <property type="entry name" value="Butyryl-CoA Dehydrogenase, subunit A, domain 3"/>
    <property type="match status" value="1"/>
</dbReference>